<dbReference type="AlphaFoldDB" id="A0A0F9JS04"/>
<keyword evidence="1" id="KW-1133">Transmembrane helix</keyword>
<reference evidence="2" key="1">
    <citation type="journal article" date="2015" name="Nature">
        <title>Complex archaea that bridge the gap between prokaryotes and eukaryotes.</title>
        <authorList>
            <person name="Spang A."/>
            <person name="Saw J.H."/>
            <person name="Jorgensen S.L."/>
            <person name="Zaremba-Niedzwiedzka K."/>
            <person name="Martijn J."/>
            <person name="Lind A.E."/>
            <person name="van Eijk R."/>
            <person name="Schleper C."/>
            <person name="Guy L."/>
            <person name="Ettema T.J."/>
        </authorList>
    </citation>
    <scope>NUCLEOTIDE SEQUENCE</scope>
</reference>
<keyword evidence="1" id="KW-0812">Transmembrane</keyword>
<gene>
    <name evidence="2" type="ORF">LCGC14_1493350</name>
</gene>
<protein>
    <submittedName>
        <fullName evidence="2">Uncharacterized protein</fullName>
    </submittedName>
</protein>
<dbReference type="EMBL" id="LAZR01010759">
    <property type="protein sequence ID" value="KKM65231.1"/>
    <property type="molecule type" value="Genomic_DNA"/>
</dbReference>
<organism evidence="2">
    <name type="scientific">marine sediment metagenome</name>
    <dbReference type="NCBI Taxonomy" id="412755"/>
    <lineage>
        <taxon>unclassified sequences</taxon>
        <taxon>metagenomes</taxon>
        <taxon>ecological metagenomes</taxon>
    </lineage>
</organism>
<accession>A0A0F9JS04</accession>
<name>A0A0F9JS04_9ZZZZ</name>
<evidence type="ECO:0000313" key="2">
    <source>
        <dbReference type="EMBL" id="KKM65231.1"/>
    </source>
</evidence>
<keyword evidence="1" id="KW-0472">Membrane</keyword>
<proteinExistence type="predicted"/>
<comment type="caution">
    <text evidence="2">The sequence shown here is derived from an EMBL/GenBank/DDBJ whole genome shotgun (WGS) entry which is preliminary data.</text>
</comment>
<sequence>MTGEAPAAGCGVVGCLTLLVVILALLCVMKFLWTYLVS</sequence>
<evidence type="ECO:0000256" key="1">
    <source>
        <dbReference type="SAM" id="Phobius"/>
    </source>
</evidence>
<feature type="transmembrane region" description="Helical" evidence="1">
    <location>
        <begin position="6"/>
        <end position="33"/>
    </location>
</feature>